<evidence type="ECO:0000313" key="4">
    <source>
        <dbReference type="EMBL" id="SUZ13359.1"/>
    </source>
</evidence>
<dbReference type="InterPro" id="IPR011989">
    <property type="entry name" value="ARM-like"/>
</dbReference>
<feature type="domain" description="U3 small nucleolar RNA-associated protein 20 N-terminal" evidence="2">
    <location>
        <begin position="905"/>
        <end position="1510"/>
    </location>
</feature>
<dbReference type="Pfam" id="PF07539">
    <property type="entry name" value="UTP20_N"/>
    <property type="match status" value="1"/>
</dbReference>
<dbReference type="InterPro" id="IPR011430">
    <property type="entry name" value="UTP20_N"/>
</dbReference>
<dbReference type="Pfam" id="PF20416">
    <property type="entry name" value="UTP20"/>
    <property type="match status" value="1"/>
</dbReference>
<feature type="region of interest" description="Disordered" evidence="1">
    <location>
        <begin position="2590"/>
        <end position="2628"/>
    </location>
</feature>
<reference evidence="4" key="1">
    <citation type="submission" date="2018-07" db="EMBL/GenBank/DDBJ databases">
        <authorList>
            <person name="Quirk P.G."/>
            <person name="Krulwich T.A."/>
        </authorList>
    </citation>
    <scope>NUCLEOTIDE SEQUENCE</scope>
    <source>
        <strain evidence="4">96224</strain>
    </source>
</reference>
<sequence length="2628" mass="297881">MPANSSQRIVKKRKVKSGTLHQKNHRWESFTTKISKLNSLDPLRKVRRHDNEPGDTSTTVSYFRIGLEKWSELNISEKFVSFSHEVNPISQSLPQIIHFEDKIIEIIMLYIGKQEKDSLEPILELMTDLAHDLGHRFEKHFAKILAALISIAESSQDVSVIEWCFSSMAFMFKYLSKLLVPDLRATYNLMASLLGKNQQRPHIARFAAEALSFLVKKSGAPAHREKALPLIMRHIKTDLSSTKDSKQHTLYYHGVMNLCAEAIKGHGFSIHTAGPEIFREMFQALDEDDLLAKKSSIWMNVICGVLTSLLHHTSHETFGVIINVIDEMFIKLETDHKEARDPCNQRRALLLVRLIGIYAGVRKGNRIQNWPNTIKTLSGILQLYVQSPNTNLRSADNDEIWDPLVFSTGVVIQYAPTESLIGYISSILDTLTKKPLAEHFLKFCCYVSETVPDRFNSIVLPYFQRFITSYWSDDNNEDSISIILPRMFSSGTCSSTISGKNSLTLPQSWQDRIVSKFEQLESYSNTDGEVLTASFSEILPHCNSILQLLTITTIHPSTTAKIADILLRNLKLAFAPNPTIPQVLANFMVGKGFNAFIKLTKNTNRVDSTLGILALEAIPRYSRLPDFLYAMLEYELSISEIRGNGDLILSIRKDTETITLLTKSLISNFLTESHELRLLSSRLLGKIYQNGGELDNEILSTMIMIEETSPSLLTARSKSMQIRKLGKFYSNLASDSWLRDAILAFCFGTLTVKFAQVWEDTCETLRTIAQVRGGEEAISKIVIVWLENPSIVNEFCDRRIESQSNNGLTDFECSNYINLLHLSQEIESIVSSSSDGIIKTFSDSQKLIAPYPRVARMQALRVLTTLPSIAEKHSRQLVPMFLSWARPISENDNVEEAKGALVSDWTRKDQKSLLALFAHFVNPKSLYKSEIVYESLLKMLENGDIEIQQSALRAIFTWKFPEIKPYEENLLNLLDQARFKEELGLIFQEQGLLQPGHKTRVMPILLRILYGRSVSRKGAASGRQGMEARRQAVIRALKPEDVNQFIEIALGDLKDLQLIQNGQIDDAVLDTASLSFRKQAGLVHMIEGVIKELGAQVVPFTQKLLYPVLFCIVSSSRWIKCHSQEFDEIYEGNDKVSSQNSLIKSVRHIGLKCLVLLFSNSPVFDWSSSFSTINLEIIVPRLERLPIENSQGISIMMKLFFAWSSHVETAQFLGINCQVIPNIIECLVSSKTKIEVRLYILRIIKNIVRLVHEDSKEQGILGLNNKLLAPNMDTLLIKIGHILRSQQDLSKNLLEACVETVTDLVPFVDSSTEGRNLVEISVFLLDQPSRRINPKIKGGLLLILEKFIPLYNLQRDLELTEKVYRTVSSLFGFFKDKASREVLSRVLKVYSVNDTILNDIASICIDLNSFIEGRLDEPDFDRRLKAFHEIENISKKHITARQWSPVIFNLLYYIRQQEEFSILSANSSDCLCRFISAAANTSGEHERSEFEQILSDTLMPALFSGMRESSEIIRREYLKVMASLVHNFPEWAEVSDMHCLLAGEKESEDSFFSNIIAVGKGRQSSALGQLVKFAEKGELSSRNVSHFFIPLIEHFIFDRAEGSDAHSLAAEATNTLGALSALLEWPQYRAMLKRLIGYIEQKPELEKQTIKLLSKLTNMLASVANTQAITKADIKIFPINNKLSSTMPKQQKLADDLTSQILPSLMKYLHEKDESTVSLRVPIAIIIVQLLKLVPKDLMNERLPAILTDICHILRSKSQQSRDLTRETLAKICVILGPSCFGFVLKELRGALAKGYQLHVLSYTIHSLLVATTSEYRAGDLDYCMPSIVAIIMDDIFGVTGQEKDADEYISKMKEVKSSKSHDSMELIARTTSLTRIVDLIRPIQVLLNEKLNIRIVRKIDELLNRISNGLLKNSAAASRESLVFCYEIIRETWSSQKPAKNNKEDYRLKKYLIQSGAKKSGERGSTTIYTYKMVRFSFDVMRAIFRKHDSLRTPANISGFIPILGDAIVSAEEEVKISTFKLLATISKVDLVTENDGNGLYRIALNEAMKAVLANSSLTSDISQAAVKLISVILRDRRDIPVNENAIDNILKRMKDDLTQPECRHITFNLIRSILDLKVQTAIVYDTLDYVGTVMITNPDKDTRDLARGAYFQFLLEFPQKKNRWTKQLNFIVANLNYDYEGGRLSILEVIQLLLTKSGPDFVQEISSITFVPLVFVLANDESEKCRLIAGEVLKTIFKKADIERMSAFLSLLRSWVKDSENPSVTCLAFQVFGIYFESRDSDDKDFSIISEAILKTLHLAEVKSTDWEQIYCALQLVIILVSKFPVIFLSSKQKGLWSLIRACLSFPHAWIKLSAAKLINVYFSDFARLNFATSLKGLPIKGSGQLELNIRDIVDFIRRLVEIYKTPGLSQLLADEVVKNLVFLAKVASVNDVELQITSQDLDDEKDDNSCGEEHATERKTALGFLFRRLSYILRRETVPPRSSALVPKISSMQLLLHLSSILSNECLERHLEVILLPLLNITDPKIPIPYSTEEDFRARYEDLRSNGDEIMEIFKSRLGTQVYTSALLKVREGVKERRLKRGIKRKVEAVNMPSKYGESKRKKGERKKERRKEKGADHARKRNQL</sequence>
<evidence type="ECO:0000259" key="2">
    <source>
        <dbReference type="Pfam" id="PF07539"/>
    </source>
</evidence>
<dbReference type="InterPro" id="IPR046523">
    <property type="entry name" value="UTP20_dom"/>
</dbReference>
<dbReference type="InterPro" id="IPR052575">
    <property type="entry name" value="SSU_processome_comp_20"/>
</dbReference>
<evidence type="ECO:0000259" key="3">
    <source>
        <dbReference type="Pfam" id="PF20416"/>
    </source>
</evidence>
<dbReference type="InterPro" id="IPR016024">
    <property type="entry name" value="ARM-type_fold"/>
</dbReference>
<protein>
    <submittedName>
        <fullName evidence="4">Bgt-77</fullName>
    </submittedName>
</protein>
<organism evidence="4">
    <name type="scientific">Blumeria graminis f. sp. tritici 96224</name>
    <dbReference type="NCBI Taxonomy" id="1268274"/>
    <lineage>
        <taxon>Eukaryota</taxon>
        <taxon>Fungi</taxon>
        <taxon>Dikarya</taxon>
        <taxon>Ascomycota</taxon>
        <taxon>Pezizomycotina</taxon>
        <taxon>Leotiomycetes</taxon>
        <taxon>Erysiphales</taxon>
        <taxon>Erysiphaceae</taxon>
        <taxon>Blumeria</taxon>
    </lineage>
</organism>
<dbReference type="SUPFAM" id="SSF48371">
    <property type="entry name" value="ARM repeat"/>
    <property type="match status" value="3"/>
</dbReference>
<gene>
    <name evidence="4" type="ORF">BGT96224V2_LOCUS6531</name>
</gene>
<dbReference type="PANTHER" id="PTHR17695">
    <property type="entry name" value="SMALL SUBUNIT PROCESSOME COMPONENT 20 HOMOLOG"/>
    <property type="match status" value="1"/>
</dbReference>
<dbReference type="PANTHER" id="PTHR17695:SF11">
    <property type="entry name" value="SMALL SUBUNIT PROCESSOME COMPONENT 20 HOMOLOG"/>
    <property type="match status" value="1"/>
</dbReference>
<evidence type="ECO:0000256" key="1">
    <source>
        <dbReference type="SAM" id="MobiDB-lite"/>
    </source>
</evidence>
<dbReference type="OrthoDB" id="360653at2759"/>
<feature type="compositionally biased region" description="Basic residues" evidence="1">
    <location>
        <begin position="2603"/>
        <end position="2614"/>
    </location>
</feature>
<dbReference type="GO" id="GO:0032040">
    <property type="term" value="C:small-subunit processome"/>
    <property type="evidence" value="ECO:0007669"/>
    <property type="project" value="TreeGrafter"/>
</dbReference>
<accession>A0A381LHH5</accession>
<dbReference type="Gene3D" id="1.25.10.10">
    <property type="entry name" value="Leucine-rich Repeat Variant"/>
    <property type="match status" value="3"/>
</dbReference>
<dbReference type="EMBL" id="UIGY01000231">
    <property type="protein sequence ID" value="SUZ13359.1"/>
    <property type="molecule type" value="Genomic_DNA"/>
</dbReference>
<name>A0A381LHH5_BLUGR</name>
<feature type="domain" description="U3 small nucleolar RNA-associated protein 20" evidence="3">
    <location>
        <begin position="1712"/>
        <end position="1930"/>
    </location>
</feature>
<dbReference type="GO" id="GO:0030686">
    <property type="term" value="C:90S preribosome"/>
    <property type="evidence" value="ECO:0007669"/>
    <property type="project" value="TreeGrafter"/>
</dbReference>
<proteinExistence type="predicted"/>